<protein>
    <submittedName>
        <fullName evidence="3">Glycosyl hydrolase family 28-related protein</fullName>
    </submittedName>
</protein>
<dbReference type="SUPFAM" id="SSF51126">
    <property type="entry name" value="Pectin lyase-like"/>
    <property type="match status" value="1"/>
</dbReference>
<dbReference type="CDD" id="cd00096">
    <property type="entry name" value="Ig"/>
    <property type="match status" value="1"/>
</dbReference>
<evidence type="ECO:0000313" key="4">
    <source>
        <dbReference type="Proteomes" id="UP000738431"/>
    </source>
</evidence>
<reference evidence="3 4" key="1">
    <citation type="submission" date="2021-08" db="EMBL/GenBank/DDBJ databases">
        <authorList>
            <person name="Zhang D."/>
            <person name="Zhang A."/>
            <person name="Wang L."/>
        </authorList>
    </citation>
    <scope>NUCLEOTIDE SEQUENCE [LARGE SCALE GENOMIC DNA]</scope>
    <source>
        <strain evidence="3 4">WL0086</strain>
    </source>
</reference>
<feature type="domain" description="Immunoglobulin" evidence="2">
    <location>
        <begin position="584"/>
        <end position="662"/>
    </location>
</feature>
<dbReference type="Pfam" id="PF13927">
    <property type="entry name" value="Ig_3"/>
    <property type="match status" value="1"/>
</dbReference>
<keyword evidence="3" id="KW-0378">Hydrolase</keyword>
<gene>
    <name evidence="3" type="ORF">K1X11_014365</name>
</gene>
<feature type="signal peptide" evidence="1">
    <location>
        <begin position="1"/>
        <end position="24"/>
    </location>
</feature>
<dbReference type="Pfam" id="PF12708">
    <property type="entry name" value="Pect-lyase_RHGA_epim"/>
    <property type="match status" value="1"/>
</dbReference>
<dbReference type="GO" id="GO:0016787">
    <property type="term" value="F:hydrolase activity"/>
    <property type="evidence" value="ECO:0007669"/>
    <property type="project" value="UniProtKB-KW"/>
</dbReference>
<dbReference type="EMBL" id="CP139781">
    <property type="protein sequence ID" value="WRQ85994.1"/>
    <property type="molecule type" value="Genomic_DNA"/>
</dbReference>
<name>A0ABZ1C2R9_9BACT</name>
<dbReference type="InterPro" id="IPR012334">
    <property type="entry name" value="Pectin_lyas_fold"/>
</dbReference>
<dbReference type="InterPro" id="IPR003599">
    <property type="entry name" value="Ig_sub"/>
</dbReference>
<dbReference type="InterPro" id="IPR024535">
    <property type="entry name" value="RHGA/B-epi-like_pectate_lyase"/>
</dbReference>
<dbReference type="RefSeq" id="WP_221031506.1">
    <property type="nucleotide sequence ID" value="NZ_CP139781.1"/>
</dbReference>
<evidence type="ECO:0000313" key="3">
    <source>
        <dbReference type="EMBL" id="WRQ85994.1"/>
    </source>
</evidence>
<evidence type="ECO:0000256" key="1">
    <source>
        <dbReference type="SAM" id="SignalP"/>
    </source>
</evidence>
<sequence length="952" mass="99983">MSAPRSLRSFALLLLLLSPALLYAQTWSSSLYPTDWSPPHESGIHDFLTGAFLQDFSYAGYAQSAAPLPAPTGPLFDAVATYGADPTGQADATAAIQAAIDAAGAAGGGVVWLPAGHYRLSLPTDAEACLTLRNSHVVLRGAGPDLTFLHNTTTTMRNARVVLARPASNGSWNTTASTPVLLSRDEPGPTREVQVADVSDFAVGDTIVLHHPATAAFIADLHMGPGADGVDWTPSIDRIRGPRSLHRIESIDTNNRTLTLDSPTRWYLLTRDGARAYRSTSLLTGVGVEHLSIGNDAHPGDGWAESDYSDPTRAAYDTHNSFLVELRGVHGGWVRDLQSYNPGNANGAHLLSNGVLLNYSRQITVRDVVIAHTQYGGGGGNGYGIRLSSANDCLVMDCETGWMRHGIVMWHIDNAGNVVTGNHDHDTGTQLGNGVATTTAGKGSDHHGVFSHSNLIDANTVTRSYFEAAYRGASGSDPSHALSAAQSVFWNTTGHAYYPGRNYIVHSQQFGTGYVIGTQGNASAINLSEKRPLSAERTDPLDHAEGIGQGATLEPQSLFRDQLARRLGSTANWLLHPITLVAAPSAQTAATGADVTLSVSVATGPGETPHYQWFKDNTPLPDRDAPTLQLTNLTAADAGSYHVTVTDSTGRVTSPAVAVTVTPSTEPEPEPEPTVGGRLSNESVLTTILPDRSLTVGFTLETASTQVLLRGVGPSLATFIPTAPLADPRLTLHRIDPAGATLLALNTAWGEETSLRSASATVGAFPLSSPADTALLEWLAPGNYTAVLTSENDTQGPALVELYLLPVGGPADPPPGHLVNLSALRLLDPDTPTLTAGFVLAGDEARTVLLRAVGPSLAPHVGTSPVLADPLLTLHHIVDGLATELEHVDDWSTRADATAIAAAAATVGAFALSEPSEDAALLAELTPGSYTVRADRQGTDTGLTLVEVYLLP</sequence>
<dbReference type="Gene3D" id="2.160.20.10">
    <property type="entry name" value="Single-stranded right-handed beta-helix, Pectin lyase-like"/>
    <property type="match status" value="1"/>
</dbReference>
<dbReference type="Gene3D" id="2.60.40.10">
    <property type="entry name" value="Immunoglobulins"/>
    <property type="match status" value="1"/>
</dbReference>
<accession>A0ABZ1C2R9</accession>
<dbReference type="InterPro" id="IPR036179">
    <property type="entry name" value="Ig-like_dom_sf"/>
</dbReference>
<keyword evidence="4" id="KW-1185">Reference proteome</keyword>
<evidence type="ECO:0000259" key="2">
    <source>
        <dbReference type="SMART" id="SM00409"/>
    </source>
</evidence>
<dbReference type="SMART" id="SM00409">
    <property type="entry name" value="IG"/>
    <property type="match status" value="1"/>
</dbReference>
<dbReference type="Proteomes" id="UP000738431">
    <property type="component" value="Chromosome"/>
</dbReference>
<dbReference type="SUPFAM" id="SSF48726">
    <property type="entry name" value="Immunoglobulin"/>
    <property type="match status" value="1"/>
</dbReference>
<keyword evidence="1" id="KW-0732">Signal</keyword>
<reference evidence="3 4" key="2">
    <citation type="submission" date="2023-12" db="EMBL/GenBank/DDBJ databases">
        <title>Description of an unclassified Opitutus bacterium of Verrucomicrobiota.</title>
        <authorList>
            <person name="Zhang D.-F."/>
        </authorList>
    </citation>
    <scope>NUCLEOTIDE SEQUENCE [LARGE SCALE GENOMIC DNA]</scope>
    <source>
        <strain evidence="3 4">WL0086</strain>
    </source>
</reference>
<proteinExistence type="predicted"/>
<feature type="chain" id="PRO_5045230637" evidence="1">
    <location>
        <begin position="25"/>
        <end position="952"/>
    </location>
</feature>
<dbReference type="InterPro" id="IPR013783">
    <property type="entry name" value="Ig-like_fold"/>
</dbReference>
<dbReference type="InterPro" id="IPR011050">
    <property type="entry name" value="Pectin_lyase_fold/virulence"/>
</dbReference>
<organism evidence="3 4">
    <name type="scientific">Actomonas aquatica</name>
    <dbReference type="NCBI Taxonomy" id="2866162"/>
    <lineage>
        <taxon>Bacteria</taxon>
        <taxon>Pseudomonadati</taxon>
        <taxon>Verrucomicrobiota</taxon>
        <taxon>Opitutia</taxon>
        <taxon>Opitutales</taxon>
        <taxon>Opitutaceae</taxon>
        <taxon>Actomonas</taxon>
    </lineage>
</organism>